<dbReference type="RefSeq" id="WP_014270134.1">
    <property type="nucleotide sequence ID" value="NC_016633.1"/>
</dbReference>
<dbReference type="Gene3D" id="3.60.15.10">
    <property type="entry name" value="Ribonuclease Z/Hydroxyacylglutathione hydrolase-like"/>
    <property type="match status" value="1"/>
</dbReference>
<dbReference type="EMBL" id="CP003155">
    <property type="protein sequence ID" value="AEV29286.1"/>
    <property type="molecule type" value="Genomic_DNA"/>
</dbReference>
<dbReference type="PANTHER" id="PTHR42967:SF1">
    <property type="entry name" value="MBL FOLD METALLO-HYDROLASE"/>
    <property type="match status" value="1"/>
</dbReference>
<dbReference type="Pfam" id="PF13483">
    <property type="entry name" value="Lactamase_B_3"/>
    <property type="match status" value="1"/>
</dbReference>
<dbReference type="eggNOG" id="COG2220">
    <property type="taxonomic scope" value="Bacteria"/>
</dbReference>
<sequence length="229" mass="26292">MKITYIHHSSFLLETDTAYLLFDYFEGELPPIGKDKPLFVFASHRHADHFSAVVFTLFADHPKVSYLLSSDISAKKVPESVLGKTHFLNMHEVYTIGDLTIETLRSTDEGVAFLVKLEGKHIYHAGDLNHWFWKGEDKGWNNQMALAYRSEIARLPSALDIAFVPVDPRLEESFDLGAKELLENRRIGYLFPMHFWNDFSVCRKLQTSIDALSCTVMQVEHTGQSWRLV</sequence>
<evidence type="ECO:0000313" key="2">
    <source>
        <dbReference type="Proteomes" id="UP000005632"/>
    </source>
</evidence>
<proteinExistence type="predicted"/>
<dbReference type="STRING" id="158190.SpiGrapes_1475"/>
<name>G8QV50_SPHPG</name>
<gene>
    <name evidence="1" type="ordered locus">SpiGrapes_1475</name>
</gene>
<protein>
    <submittedName>
        <fullName evidence="1">Putative Zn-dependent hydrolase of beta-lactamase fold protein</fullName>
    </submittedName>
</protein>
<dbReference type="AlphaFoldDB" id="G8QV50"/>
<accession>G8QV50</accession>
<dbReference type="Proteomes" id="UP000005632">
    <property type="component" value="Chromosome"/>
</dbReference>
<dbReference type="PANTHER" id="PTHR42967">
    <property type="entry name" value="METAL DEPENDENT HYDROLASE"/>
    <property type="match status" value="1"/>
</dbReference>
<dbReference type="HOGENOM" id="CLU_061731_0_0_12"/>
<keyword evidence="2" id="KW-1185">Reference proteome</keyword>
<dbReference type="SUPFAM" id="SSF56281">
    <property type="entry name" value="Metallo-hydrolase/oxidoreductase"/>
    <property type="match status" value="1"/>
</dbReference>
<evidence type="ECO:0000313" key="1">
    <source>
        <dbReference type="EMBL" id="AEV29286.1"/>
    </source>
</evidence>
<reference evidence="1 2" key="1">
    <citation type="submission" date="2011-11" db="EMBL/GenBank/DDBJ databases">
        <title>Complete sequence of Spirochaeta sp. grapes.</title>
        <authorList>
            <consortium name="US DOE Joint Genome Institute"/>
            <person name="Lucas S."/>
            <person name="Han J."/>
            <person name="Lapidus A."/>
            <person name="Cheng J.-F."/>
            <person name="Goodwin L."/>
            <person name="Pitluck S."/>
            <person name="Peters L."/>
            <person name="Ovchinnikova G."/>
            <person name="Munk A.C."/>
            <person name="Detter J.C."/>
            <person name="Han C."/>
            <person name="Tapia R."/>
            <person name="Land M."/>
            <person name="Hauser L."/>
            <person name="Kyrpides N."/>
            <person name="Ivanova N."/>
            <person name="Pagani I."/>
            <person name="Ritalahtilisa K."/>
            <person name="Loeffler F."/>
            <person name="Woyke T."/>
        </authorList>
    </citation>
    <scope>NUCLEOTIDE SEQUENCE [LARGE SCALE GENOMIC DNA]</scope>
    <source>
        <strain evidence="2">ATCC BAA-1885 / DSM 22778 / Grapes</strain>
    </source>
</reference>
<dbReference type="InterPro" id="IPR036866">
    <property type="entry name" value="RibonucZ/Hydroxyglut_hydro"/>
</dbReference>
<dbReference type="KEGG" id="sgp:SpiGrapes_1475"/>
<organism evidence="1 2">
    <name type="scientific">Sphaerochaeta pleomorpha (strain ATCC BAA-1885 / DSM 22778 / Grapes)</name>
    <dbReference type="NCBI Taxonomy" id="158190"/>
    <lineage>
        <taxon>Bacteria</taxon>
        <taxon>Pseudomonadati</taxon>
        <taxon>Spirochaetota</taxon>
        <taxon>Spirochaetia</taxon>
        <taxon>Spirochaetales</taxon>
        <taxon>Sphaerochaetaceae</taxon>
        <taxon>Sphaerochaeta</taxon>
    </lineage>
</organism>
<dbReference type="GO" id="GO:0016787">
    <property type="term" value="F:hydrolase activity"/>
    <property type="evidence" value="ECO:0007669"/>
    <property type="project" value="UniProtKB-KW"/>
</dbReference>
<keyword evidence="1" id="KW-0378">Hydrolase</keyword>